<dbReference type="Gene3D" id="3.30.450.50">
    <property type="entry name" value="Longin domain"/>
    <property type="match status" value="1"/>
</dbReference>
<dbReference type="GO" id="GO:0015031">
    <property type="term" value="P:protein transport"/>
    <property type="evidence" value="ECO:0007669"/>
    <property type="project" value="UniProtKB-KW"/>
</dbReference>
<dbReference type="PROSITE" id="PS50892">
    <property type="entry name" value="V_SNARE"/>
    <property type="match status" value="1"/>
</dbReference>
<dbReference type="SUPFAM" id="SSF64356">
    <property type="entry name" value="SNARE-like"/>
    <property type="match status" value="1"/>
</dbReference>
<keyword evidence="7" id="KW-1185">Reference proteome</keyword>
<keyword evidence="4" id="KW-1133">Transmembrane helix</keyword>
<dbReference type="AlphaFoldDB" id="A0A2R5GKQ6"/>
<gene>
    <name evidence="6" type="ORF">FCC1311_076842</name>
</gene>
<organism evidence="6 7">
    <name type="scientific">Hondaea fermentalgiana</name>
    <dbReference type="NCBI Taxonomy" id="2315210"/>
    <lineage>
        <taxon>Eukaryota</taxon>
        <taxon>Sar</taxon>
        <taxon>Stramenopiles</taxon>
        <taxon>Bigyra</taxon>
        <taxon>Labyrinthulomycetes</taxon>
        <taxon>Thraustochytrida</taxon>
        <taxon>Thraustochytriidae</taxon>
        <taxon>Hondaea</taxon>
    </lineage>
</organism>
<dbReference type="EMBL" id="BEYU01000098">
    <property type="protein sequence ID" value="GBG31460.1"/>
    <property type="molecule type" value="Genomic_DNA"/>
</dbReference>
<comment type="caution">
    <text evidence="6">The sequence shown here is derived from an EMBL/GenBank/DDBJ whole genome shotgun (WGS) entry which is preliminary data.</text>
</comment>
<name>A0A2R5GKQ6_9STRA</name>
<proteinExistence type="predicted"/>
<accession>A0A2R5GKQ6</accession>
<protein>
    <submittedName>
        <fullName evidence="6">Vesicle-associated membrane protein, putative</fullName>
    </submittedName>
</protein>
<dbReference type="Pfam" id="PF00957">
    <property type="entry name" value="Synaptobrevin"/>
    <property type="match status" value="1"/>
</dbReference>
<keyword evidence="4" id="KW-0472">Membrane</keyword>
<sequence length="233" mass="25834">MLGDSNANGYGRIKFVAVARADDGKLVASYLPSRADSDVEKYHHAVHEVLCAPDFQHKVKPGSRYRLVGDINAFNFTTDTQQCVYIVITVANFSEKFVFPLINELIPAFKDACGDEATSCEEGALSKKVEPSFARLVRAYDNPSSDKIASLQAKVGDIAVSVGDSIGGALRNINKAEQLEEQTMRLQDEAELFHKQTNQLKRHEQWRKWKMNIVIGGILLLIIVIIIVALASR</sequence>
<dbReference type="GO" id="GO:0016020">
    <property type="term" value="C:membrane"/>
    <property type="evidence" value="ECO:0007669"/>
    <property type="project" value="InterPro"/>
</dbReference>
<evidence type="ECO:0000259" key="5">
    <source>
        <dbReference type="PROSITE" id="PS50892"/>
    </source>
</evidence>
<evidence type="ECO:0000256" key="2">
    <source>
        <dbReference type="PROSITE-ProRule" id="PRU00290"/>
    </source>
</evidence>
<reference evidence="6 7" key="1">
    <citation type="submission" date="2017-12" db="EMBL/GenBank/DDBJ databases">
        <title>Sequencing, de novo assembly and annotation of complete genome of a new Thraustochytrid species, strain FCC1311.</title>
        <authorList>
            <person name="Sedici K."/>
            <person name="Godart F."/>
            <person name="Aiese Cigliano R."/>
            <person name="Sanseverino W."/>
            <person name="Barakat M."/>
            <person name="Ortet P."/>
            <person name="Marechal E."/>
            <person name="Cagnac O."/>
            <person name="Amato A."/>
        </authorList>
    </citation>
    <scope>NUCLEOTIDE SEQUENCE [LARGE SCALE GENOMIC DNA]</scope>
</reference>
<keyword evidence="1" id="KW-0653">Protein transport</keyword>
<evidence type="ECO:0000313" key="7">
    <source>
        <dbReference type="Proteomes" id="UP000241890"/>
    </source>
</evidence>
<dbReference type="PANTHER" id="PTHR21136">
    <property type="entry name" value="SNARE PROTEINS"/>
    <property type="match status" value="1"/>
</dbReference>
<dbReference type="CDD" id="cd15843">
    <property type="entry name" value="R-SNARE"/>
    <property type="match status" value="1"/>
</dbReference>
<dbReference type="InterPro" id="IPR001388">
    <property type="entry name" value="Synaptobrevin-like"/>
</dbReference>
<evidence type="ECO:0000256" key="3">
    <source>
        <dbReference type="SAM" id="Coils"/>
    </source>
</evidence>
<evidence type="ECO:0000256" key="4">
    <source>
        <dbReference type="SAM" id="Phobius"/>
    </source>
</evidence>
<dbReference type="InParanoid" id="A0A2R5GKQ6"/>
<dbReference type="PRINTS" id="PR00219">
    <property type="entry name" value="SYNAPTOBREVN"/>
</dbReference>
<keyword evidence="4" id="KW-0812">Transmembrane</keyword>
<dbReference type="InterPro" id="IPR042855">
    <property type="entry name" value="V_SNARE_CC"/>
</dbReference>
<feature type="coiled-coil region" evidence="3">
    <location>
        <begin position="169"/>
        <end position="196"/>
    </location>
</feature>
<keyword evidence="2 3" id="KW-0175">Coiled coil</keyword>
<evidence type="ECO:0000256" key="1">
    <source>
        <dbReference type="ARBA" id="ARBA00022927"/>
    </source>
</evidence>
<dbReference type="Proteomes" id="UP000241890">
    <property type="component" value="Unassembled WGS sequence"/>
</dbReference>
<keyword evidence="1" id="KW-0813">Transport</keyword>
<evidence type="ECO:0000313" key="6">
    <source>
        <dbReference type="EMBL" id="GBG31460.1"/>
    </source>
</evidence>
<dbReference type="OrthoDB" id="190375at2759"/>
<dbReference type="InterPro" id="IPR011012">
    <property type="entry name" value="Longin-like_dom_sf"/>
</dbReference>
<dbReference type="GO" id="GO:0016192">
    <property type="term" value="P:vesicle-mediated transport"/>
    <property type="evidence" value="ECO:0007669"/>
    <property type="project" value="InterPro"/>
</dbReference>
<feature type="domain" description="V-SNARE coiled-coil homology" evidence="5">
    <location>
        <begin position="147"/>
        <end position="207"/>
    </location>
</feature>
<dbReference type="InterPro" id="IPR051097">
    <property type="entry name" value="Synaptobrevin-like_transport"/>
</dbReference>
<feature type="transmembrane region" description="Helical" evidence="4">
    <location>
        <begin position="211"/>
        <end position="231"/>
    </location>
</feature>
<dbReference type="PANTHER" id="PTHR21136:SF168">
    <property type="entry name" value="VESICLE-ASSOCIATED MEMBRANE PROTEIN 9"/>
    <property type="match status" value="1"/>
</dbReference>
<dbReference type="Gene3D" id="1.20.5.110">
    <property type="match status" value="1"/>
</dbReference>
<dbReference type="SUPFAM" id="SSF58038">
    <property type="entry name" value="SNARE fusion complex"/>
    <property type="match status" value="1"/>
</dbReference>